<dbReference type="SMART" id="SM00304">
    <property type="entry name" value="HAMP"/>
    <property type="match status" value="1"/>
</dbReference>
<keyword evidence="9" id="KW-0902">Two-component regulatory system</keyword>
<accession>A0A558CFE3</accession>
<dbReference type="Pfam" id="PF02518">
    <property type="entry name" value="HATPase_c"/>
    <property type="match status" value="1"/>
</dbReference>
<evidence type="ECO:0000256" key="3">
    <source>
        <dbReference type="ARBA" id="ARBA00012438"/>
    </source>
</evidence>
<keyword evidence="4" id="KW-0597">Phosphoprotein</keyword>
<evidence type="ECO:0000256" key="6">
    <source>
        <dbReference type="ARBA" id="ARBA00022692"/>
    </source>
</evidence>
<dbReference type="EMBL" id="VJWX01000186">
    <property type="protein sequence ID" value="TVT47490.1"/>
    <property type="molecule type" value="Genomic_DNA"/>
</dbReference>
<dbReference type="SMART" id="SM00388">
    <property type="entry name" value="HisKA"/>
    <property type="match status" value="1"/>
</dbReference>
<dbReference type="SUPFAM" id="SSF47384">
    <property type="entry name" value="Homodimeric domain of signal transducing histidine kinase"/>
    <property type="match status" value="1"/>
</dbReference>
<evidence type="ECO:0000313" key="15">
    <source>
        <dbReference type="Proteomes" id="UP000320011"/>
    </source>
</evidence>
<dbReference type="InterPro" id="IPR005467">
    <property type="entry name" value="His_kinase_dom"/>
</dbReference>
<dbReference type="CDD" id="cd00082">
    <property type="entry name" value="HisKA"/>
    <property type="match status" value="1"/>
</dbReference>
<dbReference type="Gene3D" id="6.10.340.10">
    <property type="match status" value="1"/>
</dbReference>
<dbReference type="RefSeq" id="WP_144590044.1">
    <property type="nucleotide sequence ID" value="NZ_VJWX01000186.1"/>
</dbReference>
<dbReference type="InterPro" id="IPR003660">
    <property type="entry name" value="HAMP_dom"/>
</dbReference>
<evidence type="ECO:0000256" key="10">
    <source>
        <dbReference type="ARBA" id="ARBA00023136"/>
    </source>
</evidence>
<feature type="domain" description="Histidine kinase" evidence="12">
    <location>
        <begin position="244"/>
        <end position="456"/>
    </location>
</feature>
<dbReference type="InterPro" id="IPR003661">
    <property type="entry name" value="HisK_dim/P_dom"/>
</dbReference>
<dbReference type="PROSITE" id="PS50885">
    <property type="entry name" value="HAMP"/>
    <property type="match status" value="1"/>
</dbReference>
<gene>
    <name evidence="14" type="ORF">FNH05_19025</name>
</gene>
<reference evidence="14 15" key="2">
    <citation type="submission" date="2019-08" db="EMBL/GenBank/DDBJ databases">
        <title>Amycolatopsis acidicola sp. nov., isolated from peat swamp forest soil.</title>
        <authorList>
            <person name="Srisuk N."/>
        </authorList>
    </citation>
    <scope>NUCLEOTIDE SEQUENCE [LARGE SCALE GENOMIC DNA]</scope>
    <source>
        <strain evidence="14 15">TBRC 6029</strain>
    </source>
</reference>
<evidence type="ECO:0000256" key="5">
    <source>
        <dbReference type="ARBA" id="ARBA00022679"/>
    </source>
</evidence>
<dbReference type="AlphaFoldDB" id="A0A558CFE3"/>
<comment type="catalytic activity">
    <reaction evidence="1">
        <text>ATP + protein L-histidine = ADP + protein N-phospho-L-histidine.</text>
        <dbReference type="EC" id="2.7.13.3"/>
    </reaction>
</comment>
<evidence type="ECO:0000259" key="13">
    <source>
        <dbReference type="PROSITE" id="PS50885"/>
    </source>
</evidence>
<feature type="transmembrane region" description="Helical" evidence="11">
    <location>
        <begin position="161"/>
        <end position="187"/>
    </location>
</feature>
<dbReference type="GO" id="GO:0000155">
    <property type="term" value="F:phosphorelay sensor kinase activity"/>
    <property type="evidence" value="ECO:0007669"/>
    <property type="project" value="InterPro"/>
</dbReference>
<dbReference type="EC" id="2.7.13.3" evidence="3"/>
<dbReference type="PROSITE" id="PS50109">
    <property type="entry name" value="HIS_KIN"/>
    <property type="match status" value="1"/>
</dbReference>
<comment type="subcellular location">
    <subcellularLocation>
        <location evidence="2">Cell membrane</location>
    </subcellularLocation>
</comment>
<dbReference type="InterPro" id="IPR036097">
    <property type="entry name" value="HisK_dim/P_sf"/>
</dbReference>
<dbReference type="InterPro" id="IPR003594">
    <property type="entry name" value="HATPase_dom"/>
</dbReference>
<evidence type="ECO:0000256" key="4">
    <source>
        <dbReference type="ARBA" id="ARBA00022553"/>
    </source>
</evidence>
<keyword evidence="15" id="KW-1185">Reference proteome</keyword>
<sequence length="463" mass="48386">MRTRVLTVLLAFVVLATASFTFPLLAVTATERTQQLLLARGSDLERFAVLTDQAVTTGEPGTLAAEIRRYTELYGEPVVVVTARRVPMVETGGMSVSDPAVASLVDVVLRNQPGPAAGVVRPWSSAPVLLARPAGTGTRVSGAVVMRASVRAAAADVARTWMLVLTGAALVALACVALALVATRWLLGPMRRLDRAVGRLTAGLPPEHPALAGPPELRKLIAGFNRMSDTVTSALDQQRRLLADTSHQMRNPMTALRLRIDALGPHLPAAAQRAYSGAVGELDRIEHLLDDLLTLASAEHRAGELAVGGPGEVSCAVAAVAAAQVHLWEPVAGRAGVELGCAAGPGRAACTEAELAQILDVLLDNAIKYTGPGTRVRVRTRGPVLEVRDDGPGLSGAELARAQDRFWRSERHRGLPGTGLGLAIAERLVAGRGGRLELEAAAPHGLVVRVTLPSPGAPEGTPA</sequence>
<dbReference type="InterPro" id="IPR004358">
    <property type="entry name" value="Sig_transdc_His_kin-like_C"/>
</dbReference>
<proteinExistence type="predicted"/>
<evidence type="ECO:0000256" key="9">
    <source>
        <dbReference type="ARBA" id="ARBA00023012"/>
    </source>
</evidence>
<protein>
    <recommendedName>
        <fullName evidence="3">histidine kinase</fullName>
        <ecNumber evidence="3">2.7.13.3</ecNumber>
    </recommendedName>
</protein>
<dbReference type="InterPro" id="IPR050428">
    <property type="entry name" value="TCS_sensor_his_kinase"/>
</dbReference>
<dbReference type="CDD" id="cd00075">
    <property type="entry name" value="HATPase"/>
    <property type="match status" value="1"/>
</dbReference>
<comment type="caution">
    <text evidence="14">The sequence shown here is derived from an EMBL/GenBank/DDBJ whole genome shotgun (WGS) entry which is preliminary data.</text>
</comment>
<evidence type="ECO:0000256" key="7">
    <source>
        <dbReference type="ARBA" id="ARBA00022777"/>
    </source>
</evidence>
<evidence type="ECO:0000256" key="8">
    <source>
        <dbReference type="ARBA" id="ARBA00022989"/>
    </source>
</evidence>
<dbReference type="GO" id="GO:0005886">
    <property type="term" value="C:plasma membrane"/>
    <property type="evidence" value="ECO:0007669"/>
    <property type="project" value="UniProtKB-SubCell"/>
</dbReference>
<dbReference type="SUPFAM" id="SSF55874">
    <property type="entry name" value="ATPase domain of HSP90 chaperone/DNA topoisomerase II/histidine kinase"/>
    <property type="match status" value="1"/>
</dbReference>
<keyword evidence="8 11" id="KW-1133">Transmembrane helix</keyword>
<feature type="domain" description="HAMP" evidence="13">
    <location>
        <begin position="184"/>
        <end position="236"/>
    </location>
</feature>
<evidence type="ECO:0000259" key="12">
    <source>
        <dbReference type="PROSITE" id="PS50109"/>
    </source>
</evidence>
<evidence type="ECO:0000256" key="2">
    <source>
        <dbReference type="ARBA" id="ARBA00004236"/>
    </source>
</evidence>
<dbReference type="PRINTS" id="PR00344">
    <property type="entry name" value="BCTRLSENSOR"/>
</dbReference>
<evidence type="ECO:0000313" key="14">
    <source>
        <dbReference type="EMBL" id="TVT47490.1"/>
    </source>
</evidence>
<keyword evidence="6 11" id="KW-0812">Transmembrane</keyword>
<keyword evidence="5" id="KW-0808">Transferase</keyword>
<dbReference type="Gene3D" id="1.10.287.130">
    <property type="match status" value="1"/>
</dbReference>
<dbReference type="Gene3D" id="3.30.565.10">
    <property type="entry name" value="Histidine kinase-like ATPase, C-terminal domain"/>
    <property type="match status" value="1"/>
</dbReference>
<name>A0A558CFE3_9PSEU</name>
<dbReference type="PANTHER" id="PTHR45436">
    <property type="entry name" value="SENSOR HISTIDINE KINASE YKOH"/>
    <property type="match status" value="1"/>
</dbReference>
<evidence type="ECO:0000256" key="11">
    <source>
        <dbReference type="SAM" id="Phobius"/>
    </source>
</evidence>
<dbReference type="PANTHER" id="PTHR45436:SF5">
    <property type="entry name" value="SENSOR HISTIDINE KINASE TRCS"/>
    <property type="match status" value="1"/>
</dbReference>
<dbReference type="SMART" id="SM00387">
    <property type="entry name" value="HATPase_c"/>
    <property type="match status" value="1"/>
</dbReference>
<evidence type="ECO:0000256" key="1">
    <source>
        <dbReference type="ARBA" id="ARBA00000085"/>
    </source>
</evidence>
<dbReference type="Proteomes" id="UP000320011">
    <property type="component" value="Unassembled WGS sequence"/>
</dbReference>
<keyword evidence="10 11" id="KW-0472">Membrane</keyword>
<dbReference type="Pfam" id="PF00512">
    <property type="entry name" value="HisKA"/>
    <property type="match status" value="1"/>
</dbReference>
<organism evidence="14 15">
    <name type="scientific">Amycolatopsis rhizosphaerae</name>
    <dbReference type="NCBI Taxonomy" id="2053003"/>
    <lineage>
        <taxon>Bacteria</taxon>
        <taxon>Bacillati</taxon>
        <taxon>Actinomycetota</taxon>
        <taxon>Actinomycetes</taxon>
        <taxon>Pseudonocardiales</taxon>
        <taxon>Pseudonocardiaceae</taxon>
        <taxon>Amycolatopsis</taxon>
    </lineage>
</organism>
<reference evidence="14 15" key="1">
    <citation type="submission" date="2019-07" db="EMBL/GenBank/DDBJ databases">
        <authorList>
            <person name="Duangmal K."/>
            <person name="Teo W.F.A."/>
        </authorList>
    </citation>
    <scope>NUCLEOTIDE SEQUENCE [LARGE SCALE GENOMIC DNA]</scope>
    <source>
        <strain evidence="14 15">TBRC 6029</strain>
    </source>
</reference>
<keyword evidence="7 14" id="KW-0418">Kinase</keyword>
<dbReference type="InterPro" id="IPR036890">
    <property type="entry name" value="HATPase_C_sf"/>
</dbReference>
<dbReference type="OrthoDB" id="9786919at2"/>